<organism evidence="2 3">
    <name type="scientific">Microcella pacifica</name>
    <dbReference type="NCBI Taxonomy" id="2591847"/>
    <lineage>
        <taxon>Bacteria</taxon>
        <taxon>Bacillati</taxon>
        <taxon>Actinomycetota</taxon>
        <taxon>Actinomycetes</taxon>
        <taxon>Micrococcales</taxon>
        <taxon>Microbacteriaceae</taxon>
        <taxon>Microcella</taxon>
    </lineage>
</organism>
<dbReference type="EMBL" id="VIKT02000038">
    <property type="protein sequence ID" value="NHF64146.1"/>
    <property type="molecule type" value="Genomic_DNA"/>
</dbReference>
<sequence length="353" mass="39751">MRWLQNVQVRDLLSGLARGDVDATHESLDQLPQNASLAHIRALLIDRGQLPSRDEALARFTAWIPMKIDTVRAPESRDALRRFATWHHLRRVRMSAEKDRGATSAAHNAKQEITVAANFLNWLGDRGTALSSCGQEHIDLWVSNGPTTRYTVRNFLTYTAASQLSRSLVVPRRTVKSIRRVDKLERIEMIRRILDDRSHPTSHRLAALLLLIFGQPITRIVSMTIDDFNLADTGAQIRFSDDWIELPPAVAKLVADHLENRAPTMTRAVDQSHYVFPGSRPGQHIHRDSLKTALNRLGIDLLGTRNTTLDELVAAMPSPLVADSLGFSYSALAQHESFQGLRFERYVAGRYSD</sequence>
<dbReference type="AlphaFoldDB" id="A0A9E5JS48"/>
<dbReference type="Gene3D" id="1.10.443.10">
    <property type="entry name" value="Intergrase catalytic core"/>
    <property type="match status" value="1"/>
</dbReference>
<dbReference type="InterPro" id="IPR013762">
    <property type="entry name" value="Integrase-like_cat_sf"/>
</dbReference>
<dbReference type="GO" id="GO:0003677">
    <property type="term" value="F:DNA binding"/>
    <property type="evidence" value="ECO:0007669"/>
    <property type="project" value="InterPro"/>
</dbReference>
<dbReference type="InterPro" id="IPR011010">
    <property type="entry name" value="DNA_brk_join_enz"/>
</dbReference>
<evidence type="ECO:0000313" key="3">
    <source>
        <dbReference type="Proteomes" id="UP000818266"/>
    </source>
</evidence>
<comment type="caution">
    <text evidence="2">The sequence shown here is derived from an EMBL/GenBank/DDBJ whole genome shotgun (WGS) entry which is preliminary data.</text>
</comment>
<protein>
    <submittedName>
        <fullName evidence="2">Phage integrase family protein</fullName>
    </submittedName>
</protein>
<dbReference type="GO" id="GO:0015074">
    <property type="term" value="P:DNA integration"/>
    <property type="evidence" value="ECO:0007669"/>
    <property type="project" value="InterPro"/>
</dbReference>
<accession>A0A9E5JS48</accession>
<reference evidence="2 3" key="1">
    <citation type="submission" date="2020-03" db="EMBL/GenBank/DDBJ databases">
        <title>Chryseoglobus sp. isolated from a deep-sea seamount.</title>
        <authorList>
            <person name="Zhang D.-C."/>
        </authorList>
    </citation>
    <scope>NUCLEOTIDE SEQUENCE [LARGE SCALE GENOMIC DNA]</scope>
    <source>
        <strain evidence="2 3">KN1116</strain>
    </source>
</reference>
<dbReference type="SUPFAM" id="SSF56349">
    <property type="entry name" value="DNA breaking-rejoining enzymes"/>
    <property type="match status" value="1"/>
</dbReference>
<proteinExistence type="predicted"/>
<name>A0A9E5JS48_9MICO</name>
<dbReference type="OrthoDB" id="3405537at2"/>
<keyword evidence="1" id="KW-0233">DNA recombination</keyword>
<evidence type="ECO:0000313" key="2">
    <source>
        <dbReference type="EMBL" id="NHF64146.1"/>
    </source>
</evidence>
<evidence type="ECO:0000256" key="1">
    <source>
        <dbReference type="ARBA" id="ARBA00023172"/>
    </source>
</evidence>
<dbReference type="GO" id="GO:0006310">
    <property type="term" value="P:DNA recombination"/>
    <property type="evidence" value="ECO:0007669"/>
    <property type="project" value="UniProtKB-KW"/>
</dbReference>
<dbReference type="Proteomes" id="UP000818266">
    <property type="component" value="Unassembled WGS sequence"/>
</dbReference>
<gene>
    <name evidence="2" type="ORF">FK219_013030</name>
</gene>
<dbReference type="RefSeq" id="WP_152584295.1">
    <property type="nucleotide sequence ID" value="NZ_VIKT02000038.1"/>
</dbReference>
<keyword evidence="3" id="KW-1185">Reference proteome</keyword>